<organism evidence="1">
    <name type="scientific">Paenibacillus sp. BIHB 4019</name>
    <dbReference type="NCBI Taxonomy" id="1870819"/>
    <lineage>
        <taxon>Bacteria</taxon>
        <taxon>Bacillati</taxon>
        <taxon>Bacillota</taxon>
        <taxon>Bacilli</taxon>
        <taxon>Bacillales</taxon>
        <taxon>Paenibacillaceae</taxon>
        <taxon>Paenibacillus</taxon>
    </lineage>
</organism>
<dbReference type="AlphaFoldDB" id="A0A1B2DJE0"/>
<gene>
    <name evidence="1" type="ORF">BBD42_16245</name>
</gene>
<proteinExistence type="predicted"/>
<reference evidence="1" key="1">
    <citation type="submission" date="2016-08" db="EMBL/GenBank/DDBJ databases">
        <title>Complete Genome Seqeunce of Paenibacillus sp. BIHB 4019 from tea rhizoplane.</title>
        <authorList>
            <person name="Thakur R."/>
            <person name="Swarnkar M.K."/>
            <person name="Gulati A."/>
        </authorList>
    </citation>
    <scope>NUCLEOTIDE SEQUENCE [LARGE SCALE GENOMIC DNA]</scope>
    <source>
        <strain evidence="1">BIHB4019</strain>
    </source>
</reference>
<name>A0A1B2DJE0_9BACL</name>
<protein>
    <submittedName>
        <fullName evidence="1">Uncharacterized protein</fullName>
    </submittedName>
</protein>
<dbReference type="RefSeq" id="WP_099519024.1">
    <property type="nucleotide sequence ID" value="NZ_CP016808.1"/>
</dbReference>
<dbReference type="EMBL" id="CP016808">
    <property type="protein sequence ID" value="ANY67850.1"/>
    <property type="molecule type" value="Genomic_DNA"/>
</dbReference>
<evidence type="ECO:0000313" key="1">
    <source>
        <dbReference type="EMBL" id="ANY67850.1"/>
    </source>
</evidence>
<accession>A0A1B2DJE0</accession>
<sequence length="143" mass="17343">MKLFRLHELENLNYIELFPRRYTGGGYLKPESVYLTDDAFSFIVPAVKRGFEGYDPFNCFVLERSQWKIIMNEVEKQKEFLIKYQDEKLEEYISIFYKERTLRACKLEEFQMIRQEIISLLKDFLEWIESQLEINEFITLIGI</sequence>